<comment type="caution">
    <text evidence="1">The sequence shown here is derived from an EMBL/GenBank/DDBJ whole genome shotgun (WGS) entry which is preliminary data.</text>
</comment>
<accession>A0A9Q3JEV9</accession>
<name>A0A9Q3JEV9_9BASI</name>
<dbReference type="AlphaFoldDB" id="A0A9Q3JEV9"/>
<evidence type="ECO:0000313" key="1">
    <source>
        <dbReference type="EMBL" id="MBW0561938.1"/>
    </source>
</evidence>
<dbReference type="OrthoDB" id="2015333at2759"/>
<protein>
    <submittedName>
        <fullName evidence="1">Uncharacterized protein</fullName>
    </submittedName>
</protein>
<sequence>MEQPLDFDLQSMQNVAEDEGGLLKILSQNHPELLVQGALQWRLTLPFPVSAVFNAIFQRFKEEDVPIIDCVSKVLYNFLNVLEDIKFEMWAHCDVSELE</sequence>
<keyword evidence="2" id="KW-1185">Reference proteome</keyword>
<dbReference type="Proteomes" id="UP000765509">
    <property type="component" value="Unassembled WGS sequence"/>
</dbReference>
<dbReference type="EMBL" id="AVOT02071741">
    <property type="protein sequence ID" value="MBW0561938.1"/>
    <property type="molecule type" value="Genomic_DNA"/>
</dbReference>
<gene>
    <name evidence="1" type="ORF">O181_101653</name>
</gene>
<reference evidence="1" key="1">
    <citation type="submission" date="2021-03" db="EMBL/GenBank/DDBJ databases">
        <title>Draft genome sequence of rust myrtle Austropuccinia psidii MF-1, a brazilian biotype.</title>
        <authorList>
            <person name="Quecine M.C."/>
            <person name="Pachon D.M.R."/>
            <person name="Bonatelli M.L."/>
            <person name="Correr F.H."/>
            <person name="Franceschini L.M."/>
            <person name="Leite T.F."/>
            <person name="Margarido G.R.A."/>
            <person name="Almeida C.A."/>
            <person name="Ferrarezi J.A."/>
            <person name="Labate C.A."/>
        </authorList>
    </citation>
    <scope>NUCLEOTIDE SEQUENCE</scope>
    <source>
        <strain evidence="1">MF-1</strain>
    </source>
</reference>
<evidence type="ECO:0000313" key="2">
    <source>
        <dbReference type="Proteomes" id="UP000765509"/>
    </source>
</evidence>
<proteinExistence type="predicted"/>
<organism evidence="1 2">
    <name type="scientific">Austropuccinia psidii MF-1</name>
    <dbReference type="NCBI Taxonomy" id="1389203"/>
    <lineage>
        <taxon>Eukaryota</taxon>
        <taxon>Fungi</taxon>
        <taxon>Dikarya</taxon>
        <taxon>Basidiomycota</taxon>
        <taxon>Pucciniomycotina</taxon>
        <taxon>Pucciniomycetes</taxon>
        <taxon>Pucciniales</taxon>
        <taxon>Sphaerophragmiaceae</taxon>
        <taxon>Austropuccinia</taxon>
    </lineage>
</organism>